<protein>
    <submittedName>
        <fullName evidence="3">EamA family transporter</fullName>
    </submittedName>
</protein>
<evidence type="ECO:0000313" key="4">
    <source>
        <dbReference type="Proteomes" id="UP000249082"/>
    </source>
</evidence>
<evidence type="ECO:0000313" key="3">
    <source>
        <dbReference type="EMBL" id="PZQ57454.1"/>
    </source>
</evidence>
<feature type="transmembrane region" description="Helical" evidence="1">
    <location>
        <begin position="292"/>
        <end position="310"/>
    </location>
</feature>
<feature type="transmembrane region" description="Helical" evidence="1">
    <location>
        <begin position="230"/>
        <end position="251"/>
    </location>
</feature>
<evidence type="ECO:0000256" key="1">
    <source>
        <dbReference type="SAM" id="Phobius"/>
    </source>
</evidence>
<dbReference type="InterPro" id="IPR000620">
    <property type="entry name" value="EamA_dom"/>
</dbReference>
<evidence type="ECO:0000259" key="2">
    <source>
        <dbReference type="Pfam" id="PF00892"/>
    </source>
</evidence>
<proteinExistence type="predicted"/>
<feature type="transmembrane region" description="Helical" evidence="1">
    <location>
        <begin position="12"/>
        <end position="30"/>
    </location>
</feature>
<comment type="caution">
    <text evidence="3">The sequence shown here is derived from an EMBL/GenBank/DDBJ whole genome shotgun (WGS) entry which is preliminary data.</text>
</comment>
<feature type="transmembrane region" description="Helical" evidence="1">
    <location>
        <begin position="42"/>
        <end position="63"/>
    </location>
</feature>
<dbReference type="Pfam" id="PF00892">
    <property type="entry name" value="EamA"/>
    <property type="match status" value="1"/>
</dbReference>
<dbReference type="GO" id="GO:0016020">
    <property type="term" value="C:membrane"/>
    <property type="evidence" value="ECO:0007669"/>
    <property type="project" value="InterPro"/>
</dbReference>
<sequence>MELAVSDGRNRVVGVGFGAAAGAVWGLVFLAPELAHDFGPLYLAAGRYLAYGLIAAALLLPRWPLLRRHLGRKDWIALAWLSLLGNTLYYILLSSAVQMAGVTVTSLIIGFIPVVVTVIGSRDASAPSLARLAPSLLLGLGAMACIGWQTLGSVRAEAGIMPLVGLLCAVGALASWATFAIINSRWLVRLQDVSAHEWSLLLGIVTGFQAVLLVPFALLLEPAGHDAAAWYRFLAVSAGVALFASVVGNAFWNTMSRLLPLTMVGQMILFETAFALLYGFLWEARLPTPAELLAIACMGASVVTCLAAHAPRRVAAA</sequence>
<organism evidence="3 4">
    <name type="scientific">Novosphingobium pentaromativorans</name>
    <dbReference type="NCBI Taxonomy" id="205844"/>
    <lineage>
        <taxon>Bacteria</taxon>
        <taxon>Pseudomonadati</taxon>
        <taxon>Pseudomonadota</taxon>
        <taxon>Alphaproteobacteria</taxon>
        <taxon>Sphingomonadales</taxon>
        <taxon>Sphingomonadaceae</taxon>
        <taxon>Novosphingobium</taxon>
    </lineage>
</organism>
<keyword evidence="1" id="KW-0472">Membrane</keyword>
<accession>A0A2W5NWY1</accession>
<feature type="transmembrane region" description="Helical" evidence="1">
    <location>
        <begin position="132"/>
        <end position="151"/>
    </location>
</feature>
<gene>
    <name evidence="3" type="ORF">DI555_00520</name>
</gene>
<dbReference type="SUPFAM" id="SSF103481">
    <property type="entry name" value="Multidrug resistance efflux transporter EmrE"/>
    <property type="match status" value="1"/>
</dbReference>
<feature type="transmembrane region" description="Helical" evidence="1">
    <location>
        <begin position="258"/>
        <end position="280"/>
    </location>
</feature>
<dbReference type="EMBL" id="QFPX01000001">
    <property type="protein sequence ID" value="PZQ57454.1"/>
    <property type="molecule type" value="Genomic_DNA"/>
</dbReference>
<dbReference type="Proteomes" id="UP000249082">
    <property type="component" value="Unassembled WGS sequence"/>
</dbReference>
<name>A0A2W5NWY1_9SPHN</name>
<dbReference type="AlphaFoldDB" id="A0A2W5NWY1"/>
<feature type="transmembrane region" description="Helical" evidence="1">
    <location>
        <begin position="75"/>
        <end position="93"/>
    </location>
</feature>
<feature type="transmembrane region" description="Helical" evidence="1">
    <location>
        <begin position="99"/>
        <end position="120"/>
    </location>
</feature>
<feature type="domain" description="EamA" evidence="2">
    <location>
        <begin position="14"/>
        <end position="120"/>
    </location>
</feature>
<keyword evidence="1" id="KW-1133">Transmembrane helix</keyword>
<feature type="transmembrane region" description="Helical" evidence="1">
    <location>
        <begin position="163"/>
        <end position="188"/>
    </location>
</feature>
<keyword evidence="1" id="KW-0812">Transmembrane</keyword>
<feature type="transmembrane region" description="Helical" evidence="1">
    <location>
        <begin position="200"/>
        <end position="218"/>
    </location>
</feature>
<dbReference type="InterPro" id="IPR037185">
    <property type="entry name" value="EmrE-like"/>
</dbReference>
<reference evidence="3 4" key="1">
    <citation type="submission" date="2017-08" db="EMBL/GenBank/DDBJ databases">
        <title>Infants hospitalized years apart are colonized by the same room-sourced microbial strains.</title>
        <authorList>
            <person name="Brooks B."/>
            <person name="Olm M.R."/>
            <person name="Firek B.A."/>
            <person name="Baker R."/>
            <person name="Thomas B.C."/>
            <person name="Morowitz M.J."/>
            <person name="Banfield J.F."/>
        </authorList>
    </citation>
    <scope>NUCLEOTIDE SEQUENCE [LARGE SCALE GENOMIC DNA]</scope>
    <source>
        <strain evidence="3">S2_005_002_R2_33</strain>
    </source>
</reference>